<evidence type="ECO:0000313" key="1">
    <source>
        <dbReference type="EMBL" id="KAJ1163193.1"/>
    </source>
</evidence>
<organism evidence="1 2">
    <name type="scientific">Pleurodeles waltl</name>
    <name type="common">Iberian ribbed newt</name>
    <dbReference type="NCBI Taxonomy" id="8319"/>
    <lineage>
        <taxon>Eukaryota</taxon>
        <taxon>Metazoa</taxon>
        <taxon>Chordata</taxon>
        <taxon>Craniata</taxon>
        <taxon>Vertebrata</taxon>
        <taxon>Euteleostomi</taxon>
        <taxon>Amphibia</taxon>
        <taxon>Batrachia</taxon>
        <taxon>Caudata</taxon>
        <taxon>Salamandroidea</taxon>
        <taxon>Salamandridae</taxon>
        <taxon>Pleurodelinae</taxon>
        <taxon>Pleurodeles</taxon>
    </lineage>
</organism>
<dbReference type="AlphaFoldDB" id="A0AAV7SGI8"/>
<dbReference type="EMBL" id="JANPWB010000008">
    <property type="protein sequence ID" value="KAJ1163193.1"/>
    <property type="molecule type" value="Genomic_DNA"/>
</dbReference>
<name>A0AAV7SGI8_PLEWA</name>
<reference evidence="1" key="1">
    <citation type="journal article" date="2022" name="bioRxiv">
        <title>Sequencing and chromosome-scale assembly of the giantPleurodeles waltlgenome.</title>
        <authorList>
            <person name="Brown T."/>
            <person name="Elewa A."/>
            <person name="Iarovenko S."/>
            <person name="Subramanian E."/>
            <person name="Araus A.J."/>
            <person name="Petzold A."/>
            <person name="Susuki M."/>
            <person name="Suzuki K.-i.T."/>
            <person name="Hayashi T."/>
            <person name="Toyoda A."/>
            <person name="Oliveira C."/>
            <person name="Osipova E."/>
            <person name="Leigh N.D."/>
            <person name="Simon A."/>
            <person name="Yun M.H."/>
        </authorList>
    </citation>
    <scope>NUCLEOTIDE SEQUENCE</scope>
    <source>
        <strain evidence="1">20211129_DDA</strain>
        <tissue evidence="1">Liver</tissue>
    </source>
</reference>
<evidence type="ECO:0000313" key="2">
    <source>
        <dbReference type="Proteomes" id="UP001066276"/>
    </source>
</evidence>
<gene>
    <name evidence="1" type="ORF">NDU88_003656</name>
</gene>
<keyword evidence="2" id="KW-1185">Reference proteome</keyword>
<accession>A0AAV7SGI8</accession>
<proteinExistence type="predicted"/>
<sequence length="135" mass="15096">MTEEDCSDLQQDIQLMVLSESERRDLEAELMEEEVADVLRELQLGKAAGPNGLLVEFFKFLGGKVMKHMLAMFKEAQEVGQLPLDQRTTMVLVGPKKDLHAALGKLNINPTCRQQRGRVDAESIDIDGGQQERDA</sequence>
<dbReference type="Proteomes" id="UP001066276">
    <property type="component" value="Chromosome 4_2"/>
</dbReference>
<evidence type="ECO:0008006" key="3">
    <source>
        <dbReference type="Google" id="ProtNLM"/>
    </source>
</evidence>
<comment type="caution">
    <text evidence="1">The sequence shown here is derived from an EMBL/GenBank/DDBJ whole genome shotgun (WGS) entry which is preliminary data.</text>
</comment>
<protein>
    <recommendedName>
        <fullName evidence="3">CobW C-terminal domain-containing protein</fullName>
    </recommendedName>
</protein>